<keyword evidence="3" id="KW-1185">Reference proteome</keyword>
<keyword evidence="1" id="KW-1133">Transmembrane helix</keyword>
<accession>A0A0A0RV88</accession>
<reference evidence="2 3" key="1">
    <citation type="submission" date="2014-07" db="EMBL/GenBank/DDBJ databases">
        <title>Complete Genome of Bacillus megaterium Myophage Moonbeam.</title>
        <authorList>
            <person name="Cadungog J.N."/>
            <person name="Khatemi B.E."/>
            <person name="Hernandez A.C."/>
            <person name="Everett G.F.K."/>
        </authorList>
    </citation>
    <scope>NUCLEOTIDE SEQUENCE [LARGE SCALE GENOMIC DNA]</scope>
</reference>
<keyword evidence="1" id="KW-0472">Membrane</keyword>
<protein>
    <submittedName>
        <fullName evidence="2">Uncharacterized protein</fullName>
    </submittedName>
</protein>
<name>A0A0A0RV88_9CAUD</name>
<sequence length="47" mass="4976">MKTIAAIIGVIGAIALLTLVVNFIPATIIYLIAVKALGLGLSFWQTY</sequence>
<organism evidence="2 3">
    <name type="scientific">Bacillus phage Moonbeam</name>
    <dbReference type="NCBI Taxonomy" id="1540091"/>
    <lineage>
        <taxon>Viruses</taxon>
        <taxon>Duplodnaviria</taxon>
        <taxon>Heunggongvirae</taxon>
        <taxon>Uroviricota</taxon>
        <taxon>Caudoviricetes</taxon>
        <taxon>Herelleviridae</taxon>
        <taxon>Bastillevirinae</taxon>
        <taxon>Moonbeamvirus</taxon>
        <taxon>Moonbeamvirus moonbeam</taxon>
    </lineage>
</organism>
<feature type="transmembrane region" description="Helical" evidence="1">
    <location>
        <begin position="6"/>
        <end position="33"/>
    </location>
</feature>
<gene>
    <name evidence="2" type="ORF">CPT_Moonbeam160</name>
</gene>
<proteinExistence type="predicted"/>
<keyword evidence="1" id="KW-0812">Transmembrane</keyword>
<evidence type="ECO:0000256" key="1">
    <source>
        <dbReference type="SAM" id="Phobius"/>
    </source>
</evidence>
<dbReference type="KEGG" id="vg:24608135"/>
<dbReference type="Proteomes" id="UP000030207">
    <property type="component" value="Segment"/>
</dbReference>
<dbReference type="GeneID" id="24608135"/>
<evidence type="ECO:0000313" key="3">
    <source>
        <dbReference type="Proteomes" id="UP000030207"/>
    </source>
</evidence>
<evidence type="ECO:0000313" key="2">
    <source>
        <dbReference type="EMBL" id="AIW03558.1"/>
    </source>
</evidence>
<dbReference type="RefSeq" id="YP_009151723.1">
    <property type="nucleotide sequence ID" value="NC_027374.1"/>
</dbReference>
<dbReference type="EMBL" id="KM236246">
    <property type="protein sequence ID" value="AIW03558.1"/>
    <property type="molecule type" value="Genomic_DNA"/>
</dbReference>